<dbReference type="CDD" id="cd08180">
    <property type="entry name" value="PDD"/>
    <property type="match status" value="1"/>
</dbReference>
<dbReference type="Gene3D" id="3.40.50.1970">
    <property type="match status" value="1"/>
</dbReference>
<name>A0A2S7ZAB3_9FIRM</name>
<feature type="domain" description="Alcohol dehydrogenase iron-type/glycerol dehydrogenase GldA" evidence="2">
    <location>
        <begin position="7"/>
        <end position="159"/>
    </location>
</feature>
<evidence type="ECO:0000256" key="1">
    <source>
        <dbReference type="ARBA" id="ARBA00023002"/>
    </source>
</evidence>
<evidence type="ECO:0000259" key="2">
    <source>
        <dbReference type="Pfam" id="PF00465"/>
    </source>
</evidence>
<dbReference type="Gene3D" id="1.20.1090.10">
    <property type="entry name" value="Dehydroquinate synthase-like - alpha domain"/>
    <property type="match status" value="1"/>
</dbReference>
<dbReference type="AlphaFoldDB" id="A0A2S7ZAB3"/>
<dbReference type="InterPro" id="IPR018211">
    <property type="entry name" value="ADH_Fe_CS"/>
</dbReference>
<dbReference type="FunFam" id="3.40.50.1970:FF:000003">
    <property type="entry name" value="Alcohol dehydrogenase, iron-containing"/>
    <property type="match status" value="1"/>
</dbReference>
<dbReference type="RefSeq" id="WP_105090739.1">
    <property type="nucleotide sequence ID" value="NZ_PPDB01000003.1"/>
</dbReference>
<comment type="caution">
    <text evidence="4">The sequence shown here is derived from an EMBL/GenBank/DDBJ whole genome shotgun (WGS) entry which is preliminary data.</text>
</comment>
<dbReference type="InterPro" id="IPR056798">
    <property type="entry name" value="ADH_Fe_C"/>
</dbReference>
<dbReference type="Pfam" id="PF25137">
    <property type="entry name" value="ADH_Fe_C"/>
    <property type="match status" value="1"/>
</dbReference>
<dbReference type="FunFam" id="1.20.1090.10:FF:000001">
    <property type="entry name" value="Aldehyde-alcohol dehydrogenase"/>
    <property type="match status" value="1"/>
</dbReference>
<evidence type="ECO:0000313" key="5">
    <source>
        <dbReference type="Proteomes" id="UP000237916"/>
    </source>
</evidence>
<dbReference type="PROSITE" id="PS00060">
    <property type="entry name" value="ADH_IRON_2"/>
    <property type="match status" value="1"/>
</dbReference>
<dbReference type="Proteomes" id="UP000237916">
    <property type="component" value="Unassembled WGS sequence"/>
</dbReference>
<dbReference type="SUPFAM" id="SSF56796">
    <property type="entry name" value="Dehydroquinate synthase-like"/>
    <property type="match status" value="1"/>
</dbReference>
<accession>A0A2S7ZAB3</accession>
<dbReference type="PANTHER" id="PTHR11496:SF83">
    <property type="entry name" value="HYDROXYACID-OXOACID TRANSHYDROGENASE, MITOCHONDRIAL"/>
    <property type="match status" value="1"/>
</dbReference>
<reference evidence="4 5" key="1">
    <citation type="submission" date="2018-01" db="EMBL/GenBank/DDBJ databases">
        <title>Draft genome sequences of clinical isolates and type strains of oral Veillonella including Veillonella infantum sp., nov.</title>
        <authorList>
            <person name="Mashima I."/>
            <person name="Liao Y.-C."/>
            <person name="Sabharwal A."/>
            <person name="Haase E.M."/>
            <person name="Nakazawa F."/>
            <person name="Scannapieco F.A."/>
        </authorList>
    </citation>
    <scope>NUCLEOTIDE SEQUENCE [LARGE SCALE GENOMIC DNA]</scope>
    <source>
        <strain evidence="4 5">JCM 15641</strain>
    </source>
</reference>
<dbReference type="STRING" id="1298594.GCA_001312465_01707"/>
<evidence type="ECO:0000313" key="4">
    <source>
        <dbReference type="EMBL" id="PQL20155.1"/>
    </source>
</evidence>
<protein>
    <submittedName>
        <fullName evidence="4">Iron-containing alcohol dehydrogenase</fullName>
    </submittedName>
</protein>
<sequence length="372" mass="40901">MDQWTFPTQIYAGADSLNRLTEFNNESILIICDPFLKDSPNLLYVIGLMDDQNKVNIYTDVVPDPPITHVAKGIEFMDSVKPTVIIAIGGGSCIDMSKGVAYFGRKLRHMDIKTFIAIPTTSGTGSEVTSFAVLTDSETQIKYPLLDDAVLPDEALLTPLFVKTSPPNVTAYSGMDVLVHALEAYVAIESNNFTDALAQRAIELVFEYLPKCHKSTATDYDRMSMHEASCLAGLSFNKAGLGIVHAMAHQLGGQFHVPHGLANSMLLPYVIAFNCAHNLAVMRKYAHLSTKLGFGSPDISDRDKLGSLLKAIVKLQKTLECPMSLTDFGVDKIHSEVKLGLMADRALEDMCYRFNPYPANRDDLIGLYKNVL</sequence>
<feature type="domain" description="Fe-containing alcohol dehydrogenase-like C-terminal" evidence="3">
    <location>
        <begin position="170"/>
        <end position="370"/>
    </location>
</feature>
<dbReference type="GO" id="GO:0004022">
    <property type="term" value="F:alcohol dehydrogenase (NAD+) activity"/>
    <property type="evidence" value="ECO:0007669"/>
    <property type="project" value="TreeGrafter"/>
</dbReference>
<dbReference type="PANTHER" id="PTHR11496">
    <property type="entry name" value="ALCOHOL DEHYDROGENASE"/>
    <property type="match status" value="1"/>
</dbReference>
<dbReference type="InterPro" id="IPR039697">
    <property type="entry name" value="Alcohol_dehydrogenase_Fe"/>
</dbReference>
<dbReference type="OrthoDB" id="9804734at2"/>
<dbReference type="InterPro" id="IPR001670">
    <property type="entry name" value="ADH_Fe/GldA"/>
</dbReference>
<dbReference type="EMBL" id="PPDB01000003">
    <property type="protein sequence ID" value="PQL20155.1"/>
    <property type="molecule type" value="Genomic_DNA"/>
</dbReference>
<dbReference type="GO" id="GO:0046872">
    <property type="term" value="F:metal ion binding"/>
    <property type="evidence" value="ECO:0007669"/>
    <property type="project" value="InterPro"/>
</dbReference>
<evidence type="ECO:0000259" key="3">
    <source>
        <dbReference type="Pfam" id="PF25137"/>
    </source>
</evidence>
<gene>
    <name evidence="4" type="ORF">VEHSUH05_03555</name>
</gene>
<proteinExistence type="predicted"/>
<dbReference type="Pfam" id="PF00465">
    <property type="entry name" value="Fe-ADH"/>
    <property type="match status" value="1"/>
</dbReference>
<keyword evidence="5" id="KW-1185">Reference proteome</keyword>
<keyword evidence="1" id="KW-0560">Oxidoreductase</keyword>
<organism evidence="4 5">
    <name type="scientific">Veillonella denticariosi JCM 15641</name>
    <dbReference type="NCBI Taxonomy" id="1298594"/>
    <lineage>
        <taxon>Bacteria</taxon>
        <taxon>Bacillati</taxon>
        <taxon>Bacillota</taxon>
        <taxon>Negativicutes</taxon>
        <taxon>Veillonellales</taxon>
        <taxon>Veillonellaceae</taxon>
        <taxon>Veillonella</taxon>
    </lineage>
</organism>